<proteinExistence type="predicted"/>
<feature type="non-terminal residue" evidence="1">
    <location>
        <position position="1"/>
    </location>
</feature>
<dbReference type="EMBL" id="JAGQLK010000072">
    <property type="protein sequence ID" value="MCA9383449.1"/>
    <property type="molecule type" value="Genomic_DNA"/>
</dbReference>
<gene>
    <name evidence="1" type="ORF">KC909_03725</name>
</gene>
<evidence type="ECO:0000313" key="1">
    <source>
        <dbReference type="EMBL" id="MCA9383449.1"/>
    </source>
</evidence>
<organism evidence="1 2">
    <name type="scientific">Candidatus Dojkabacteria bacterium</name>
    <dbReference type="NCBI Taxonomy" id="2099670"/>
    <lineage>
        <taxon>Bacteria</taxon>
        <taxon>Candidatus Dojkabacteria</taxon>
    </lineage>
</organism>
<sequence>VGSWLLDHPEGQDLVPIDGNVDIEVATLQNLINSSVSSTFDLLAAFYNYTTDEPDIVTYDYGEEDLVRFQEYIEAGHFFPVEAYLDELLNLLESDWAKSLMREFRMQFIDFDPMTERTKREFFQPIKPLYERMLLIAYDRFRHYQDGKDLVGVVMLFTSSDLHSYFGIDEAIVDFDMGIAEIRSRQSA</sequence>
<dbReference type="Proteomes" id="UP000783287">
    <property type="component" value="Unassembled WGS sequence"/>
</dbReference>
<reference evidence="1" key="1">
    <citation type="submission" date="2020-04" db="EMBL/GenBank/DDBJ databases">
        <authorList>
            <person name="Zhang T."/>
        </authorList>
    </citation>
    <scope>NUCLEOTIDE SEQUENCE</scope>
    <source>
        <strain evidence="1">HKST-UBA14</strain>
    </source>
</reference>
<protein>
    <submittedName>
        <fullName evidence="1">Uncharacterized protein</fullName>
    </submittedName>
</protein>
<comment type="caution">
    <text evidence="1">The sequence shown here is derived from an EMBL/GenBank/DDBJ whole genome shotgun (WGS) entry which is preliminary data.</text>
</comment>
<accession>A0A955L5K5</accession>
<evidence type="ECO:0000313" key="2">
    <source>
        <dbReference type="Proteomes" id="UP000783287"/>
    </source>
</evidence>
<name>A0A955L5K5_9BACT</name>
<dbReference type="AlphaFoldDB" id="A0A955L5K5"/>
<reference evidence="1" key="2">
    <citation type="journal article" date="2021" name="Microbiome">
        <title>Successional dynamics and alternative stable states in a saline activated sludge microbial community over 9 years.</title>
        <authorList>
            <person name="Wang Y."/>
            <person name="Ye J."/>
            <person name="Ju F."/>
            <person name="Liu L."/>
            <person name="Boyd J.A."/>
            <person name="Deng Y."/>
            <person name="Parks D.H."/>
            <person name="Jiang X."/>
            <person name="Yin X."/>
            <person name="Woodcroft B.J."/>
            <person name="Tyson G.W."/>
            <person name="Hugenholtz P."/>
            <person name="Polz M.F."/>
            <person name="Zhang T."/>
        </authorList>
    </citation>
    <scope>NUCLEOTIDE SEQUENCE</scope>
    <source>
        <strain evidence="1">HKST-UBA14</strain>
    </source>
</reference>